<dbReference type="OrthoDB" id="5868871at2"/>
<dbReference type="AlphaFoldDB" id="A0A1B8HSG7"/>
<name>A0A1B8HSG7_9GAMM</name>
<comment type="caution">
    <text evidence="2">The sequence shown here is derived from an EMBL/GenBank/DDBJ whole genome shotgun (WGS) entry which is preliminary data.</text>
</comment>
<accession>A0A1B8HSG7</accession>
<sequence length="175" mass="19663">MAAPKGNKNAVGNKGQSSTYRPEYAEQARKLCLLGATDKELADFFEVTEQTINNWKKEQIEFFESIKKGKDLADADVAERLFNRACGYVAPDVDIKVIDSKIVMTDFMKHYPPDTTAAIFWLKNRQKNKWRDKQEIDLSSPDGSMSPRGLNDFYADIKSKPESGSASILDDAGEE</sequence>
<dbReference type="EMBL" id="LZEY01000005">
    <property type="protein sequence ID" value="OBU12541.1"/>
    <property type="molecule type" value="Genomic_DNA"/>
</dbReference>
<evidence type="ECO:0000256" key="1">
    <source>
        <dbReference type="SAM" id="MobiDB-lite"/>
    </source>
</evidence>
<organism evidence="2 3">
    <name type="scientific">Morganella psychrotolerans</name>
    <dbReference type="NCBI Taxonomy" id="368603"/>
    <lineage>
        <taxon>Bacteria</taxon>
        <taxon>Pseudomonadati</taxon>
        <taxon>Pseudomonadota</taxon>
        <taxon>Gammaproteobacteria</taxon>
        <taxon>Enterobacterales</taxon>
        <taxon>Morganellaceae</taxon>
        <taxon>Morganella</taxon>
    </lineage>
</organism>
<feature type="region of interest" description="Disordered" evidence="1">
    <location>
        <begin position="132"/>
        <end position="175"/>
    </location>
</feature>
<proteinExistence type="predicted"/>
<evidence type="ECO:0000313" key="3">
    <source>
        <dbReference type="Proteomes" id="UP000092377"/>
    </source>
</evidence>
<gene>
    <name evidence="2" type="ORF">AYY18_15535</name>
</gene>
<evidence type="ECO:0000313" key="2">
    <source>
        <dbReference type="EMBL" id="OBU12541.1"/>
    </source>
</evidence>
<protein>
    <submittedName>
        <fullName evidence="2">Terminase</fullName>
    </submittedName>
</protein>
<reference evidence="3" key="1">
    <citation type="submission" date="2016-06" db="EMBL/GenBank/DDBJ databases">
        <authorList>
            <person name="Butler K."/>
        </authorList>
    </citation>
    <scope>NUCLEOTIDE SEQUENCE [LARGE SCALE GENOMIC DNA]</scope>
    <source>
        <strain evidence="3">GCSL-Mp20</strain>
    </source>
</reference>
<dbReference type="RefSeq" id="WP_067399798.1">
    <property type="nucleotide sequence ID" value="NZ_LZEY01000005.1"/>
</dbReference>
<keyword evidence="3" id="KW-1185">Reference proteome</keyword>
<dbReference type="Proteomes" id="UP000092377">
    <property type="component" value="Unassembled WGS sequence"/>
</dbReference>